<evidence type="ECO:0000313" key="2">
    <source>
        <dbReference type="EMBL" id="KAK4405161.1"/>
    </source>
</evidence>
<dbReference type="PANTHER" id="PTHR38370">
    <property type="entry name" value="BETA-1,4-XYLOSIDASE"/>
    <property type="match status" value="1"/>
</dbReference>
<accession>A0AAE1X4V6</accession>
<reference evidence="2" key="1">
    <citation type="submission" date="2020-06" db="EMBL/GenBank/DDBJ databases">
        <authorList>
            <person name="Li T."/>
            <person name="Hu X."/>
            <person name="Zhang T."/>
            <person name="Song X."/>
            <person name="Zhang H."/>
            <person name="Dai N."/>
            <person name="Sheng W."/>
            <person name="Hou X."/>
            <person name="Wei L."/>
        </authorList>
    </citation>
    <scope>NUCLEOTIDE SEQUENCE</scope>
    <source>
        <strain evidence="2">K16</strain>
        <tissue evidence="2">Leaf</tissue>
    </source>
</reference>
<feature type="compositionally biased region" description="Low complexity" evidence="1">
    <location>
        <begin position="58"/>
        <end position="67"/>
    </location>
</feature>
<proteinExistence type="predicted"/>
<organism evidence="2 3">
    <name type="scientific">Sesamum angolense</name>
    <dbReference type="NCBI Taxonomy" id="2727404"/>
    <lineage>
        <taxon>Eukaryota</taxon>
        <taxon>Viridiplantae</taxon>
        <taxon>Streptophyta</taxon>
        <taxon>Embryophyta</taxon>
        <taxon>Tracheophyta</taxon>
        <taxon>Spermatophyta</taxon>
        <taxon>Magnoliopsida</taxon>
        <taxon>eudicotyledons</taxon>
        <taxon>Gunneridae</taxon>
        <taxon>Pentapetalae</taxon>
        <taxon>asterids</taxon>
        <taxon>lamiids</taxon>
        <taxon>Lamiales</taxon>
        <taxon>Pedaliaceae</taxon>
        <taxon>Sesamum</taxon>
    </lineage>
</organism>
<feature type="region of interest" description="Disordered" evidence="1">
    <location>
        <begin position="39"/>
        <end position="114"/>
    </location>
</feature>
<comment type="caution">
    <text evidence="2">The sequence shown here is derived from an EMBL/GenBank/DDBJ whole genome shotgun (WGS) entry which is preliminary data.</text>
</comment>
<evidence type="ECO:0000256" key="1">
    <source>
        <dbReference type="SAM" id="MobiDB-lite"/>
    </source>
</evidence>
<dbReference type="EMBL" id="JACGWL010000003">
    <property type="protein sequence ID" value="KAK4405161.1"/>
    <property type="molecule type" value="Genomic_DNA"/>
</dbReference>
<evidence type="ECO:0000313" key="3">
    <source>
        <dbReference type="Proteomes" id="UP001289374"/>
    </source>
</evidence>
<dbReference type="AlphaFoldDB" id="A0AAE1X4V6"/>
<name>A0AAE1X4V6_9LAMI</name>
<feature type="compositionally biased region" description="Polar residues" evidence="1">
    <location>
        <begin position="98"/>
        <end position="114"/>
    </location>
</feature>
<reference evidence="2" key="2">
    <citation type="journal article" date="2024" name="Plant">
        <title>Genomic evolution and insights into agronomic trait innovations of Sesamum species.</title>
        <authorList>
            <person name="Miao H."/>
            <person name="Wang L."/>
            <person name="Qu L."/>
            <person name="Liu H."/>
            <person name="Sun Y."/>
            <person name="Le M."/>
            <person name="Wang Q."/>
            <person name="Wei S."/>
            <person name="Zheng Y."/>
            <person name="Lin W."/>
            <person name="Duan Y."/>
            <person name="Cao H."/>
            <person name="Xiong S."/>
            <person name="Wang X."/>
            <person name="Wei L."/>
            <person name="Li C."/>
            <person name="Ma Q."/>
            <person name="Ju M."/>
            <person name="Zhao R."/>
            <person name="Li G."/>
            <person name="Mu C."/>
            <person name="Tian Q."/>
            <person name="Mei H."/>
            <person name="Zhang T."/>
            <person name="Gao T."/>
            <person name="Zhang H."/>
        </authorList>
    </citation>
    <scope>NUCLEOTIDE SEQUENCE</scope>
    <source>
        <strain evidence="2">K16</strain>
    </source>
</reference>
<protein>
    <submittedName>
        <fullName evidence="2">Uncharacterized protein</fullName>
    </submittedName>
</protein>
<gene>
    <name evidence="2" type="ORF">Sango_0522600</name>
</gene>
<dbReference type="PANTHER" id="PTHR38370:SF1">
    <property type="entry name" value="BETA-1,4-XYLOSIDASE"/>
    <property type="match status" value="1"/>
</dbReference>
<keyword evidence="3" id="KW-1185">Reference proteome</keyword>
<sequence>MEGLIPFLVHAMKKQRPQNAYRCLSENSTTGRSYHRLLAGDSVEGSSHRRTRSDFQPSSTVESSSGSEHLPHGKSFAARGLAASPSDADNGLRHRGFTSASHYQVSERTNNYRR</sequence>
<dbReference type="Proteomes" id="UP001289374">
    <property type="component" value="Unassembled WGS sequence"/>
</dbReference>